<name>A0A9P6DTE3_9AGAM</name>
<keyword evidence="2" id="KW-1185">Reference proteome</keyword>
<evidence type="ECO:0000313" key="1">
    <source>
        <dbReference type="EMBL" id="KAF9510489.1"/>
    </source>
</evidence>
<organism evidence="1 2">
    <name type="scientific">Hydnum rufescens UP504</name>
    <dbReference type="NCBI Taxonomy" id="1448309"/>
    <lineage>
        <taxon>Eukaryota</taxon>
        <taxon>Fungi</taxon>
        <taxon>Dikarya</taxon>
        <taxon>Basidiomycota</taxon>
        <taxon>Agaricomycotina</taxon>
        <taxon>Agaricomycetes</taxon>
        <taxon>Cantharellales</taxon>
        <taxon>Hydnaceae</taxon>
        <taxon>Hydnum</taxon>
    </lineage>
</organism>
<sequence length="121" mass="13522">MSFILMLSQHHRLLAAERVSGELRPNEADSRIPLDALISFIFRTLEPYEGNKMRQICECPLTLPASSLALSSAIADLAVCIRMTNFCLPLPQHVRNEITAIDLDAADQVSPNLLVLHWLVE</sequence>
<comment type="caution">
    <text evidence="1">The sequence shown here is derived from an EMBL/GenBank/DDBJ whole genome shotgun (WGS) entry which is preliminary data.</text>
</comment>
<reference evidence="1" key="1">
    <citation type="journal article" date="2020" name="Nat. Commun.">
        <title>Large-scale genome sequencing of mycorrhizal fungi provides insights into the early evolution of symbiotic traits.</title>
        <authorList>
            <person name="Miyauchi S."/>
            <person name="Kiss E."/>
            <person name="Kuo A."/>
            <person name="Drula E."/>
            <person name="Kohler A."/>
            <person name="Sanchez-Garcia M."/>
            <person name="Morin E."/>
            <person name="Andreopoulos B."/>
            <person name="Barry K.W."/>
            <person name="Bonito G."/>
            <person name="Buee M."/>
            <person name="Carver A."/>
            <person name="Chen C."/>
            <person name="Cichocki N."/>
            <person name="Clum A."/>
            <person name="Culley D."/>
            <person name="Crous P.W."/>
            <person name="Fauchery L."/>
            <person name="Girlanda M."/>
            <person name="Hayes R.D."/>
            <person name="Keri Z."/>
            <person name="LaButti K."/>
            <person name="Lipzen A."/>
            <person name="Lombard V."/>
            <person name="Magnuson J."/>
            <person name="Maillard F."/>
            <person name="Murat C."/>
            <person name="Nolan M."/>
            <person name="Ohm R.A."/>
            <person name="Pangilinan J."/>
            <person name="Pereira M.F."/>
            <person name="Perotto S."/>
            <person name="Peter M."/>
            <person name="Pfister S."/>
            <person name="Riley R."/>
            <person name="Sitrit Y."/>
            <person name="Stielow J.B."/>
            <person name="Szollosi G."/>
            <person name="Zifcakova L."/>
            <person name="Stursova M."/>
            <person name="Spatafora J.W."/>
            <person name="Tedersoo L."/>
            <person name="Vaario L.M."/>
            <person name="Yamada A."/>
            <person name="Yan M."/>
            <person name="Wang P."/>
            <person name="Xu J."/>
            <person name="Bruns T."/>
            <person name="Baldrian P."/>
            <person name="Vilgalys R."/>
            <person name="Dunand C."/>
            <person name="Henrissat B."/>
            <person name="Grigoriev I.V."/>
            <person name="Hibbett D."/>
            <person name="Nagy L.G."/>
            <person name="Martin F.M."/>
        </authorList>
    </citation>
    <scope>NUCLEOTIDE SEQUENCE</scope>
    <source>
        <strain evidence="1">UP504</strain>
    </source>
</reference>
<accession>A0A9P6DTE3</accession>
<dbReference type="AlphaFoldDB" id="A0A9P6DTE3"/>
<proteinExistence type="predicted"/>
<dbReference type="Proteomes" id="UP000886523">
    <property type="component" value="Unassembled WGS sequence"/>
</dbReference>
<dbReference type="EMBL" id="MU129015">
    <property type="protein sequence ID" value="KAF9510489.1"/>
    <property type="molecule type" value="Genomic_DNA"/>
</dbReference>
<protein>
    <submittedName>
        <fullName evidence="1">Uncharacterized protein</fullName>
    </submittedName>
</protein>
<gene>
    <name evidence="1" type="ORF">BS47DRAFT_62831</name>
</gene>
<evidence type="ECO:0000313" key="2">
    <source>
        <dbReference type="Proteomes" id="UP000886523"/>
    </source>
</evidence>